<name>A0ABD1Y3W2_9MARC</name>
<feature type="compositionally biased region" description="Basic and acidic residues" evidence="1">
    <location>
        <begin position="213"/>
        <end position="232"/>
    </location>
</feature>
<feature type="compositionally biased region" description="Basic and acidic residues" evidence="1">
    <location>
        <begin position="146"/>
        <end position="173"/>
    </location>
</feature>
<proteinExistence type="predicted"/>
<dbReference type="AlphaFoldDB" id="A0ABD1Y3W2"/>
<feature type="compositionally biased region" description="Basic residues" evidence="1">
    <location>
        <begin position="309"/>
        <end position="329"/>
    </location>
</feature>
<feature type="compositionally biased region" description="Basic and acidic residues" evidence="1">
    <location>
        <begin position="279"/>
        <end position="289"/>
    </location>
</feature>
<evidence type="ECO:0000313" key="2">
    <source>
        <dbReference type="EMBL" id="KAL2619969.1"/>
    </source>
</evidence>
<feature type="compositionally biased region" description="Polar residues" evidence="1">
    <location>
        <begin position="195"/>
        <end position="212"/>
    </location>
</feature>
<dbReference type="Proteomes" id="UP001605036">
    <property type="component" value="Unassembled WGS sequence"/>
</dbReference>
<dbReference type="EMBL" id="JBHFFA010000006">
    <property type="protein sequence ID" value="KAL2619969.1"/>
    <property type="molecule type" value="Genomic_DNA"/>
</dbReference>
<accession>A0ABD1Y3W2</accession>
<evidence type="ECO:0000313" key="3">
    <source>
        <dbReference type="Proteomes" id="UP001605036"/>
    </source>
</evidence>
<feature type="region of interest" description="Disordered" evidence="1">
    <location>
        <begin position="146"/>
        <end position="372"/>
    </location>
</feature>
<organism evidence="2 3">
    <name type="scientific">Riccia fluitans</name>
    <dbReference type="NCBI Taxonomy" id="41844"/>
    <lineage>
        <taxon>Eukaryota</taxon>
        <taxon>Viridiplantae</taxon>
        <taxon>Streptophyta</taxon>
        <taxon>Embryophyta</taxon>
        <taxon>Marchantiophyta</taxon>
        <taxon>Marchantiopsida</taxon>
        <taxon>Marchantiidae</taxon>
        <taxon>Marchantiales</taxon>
        <taxon>Ricciaceae</taxon>
        <taxon>Riccia</taxon>
    </lineage>
</organism>
<feature type="compositionally biased region" description="Basic and acidic residues" evidence="1">
    <location>
        <begin position="255"/>
        <end position="271"/>
    </location>
</feature>
<evidence type="ECO:0000256" key="1">
    <source>
        <dbReference type="SAM" id="MobiDB-lite"/>
    </source>
</evidence>
<sequence length="398" mass="45389">MPSKSESLWLSRKAEWLLFCSGNGAARQFRKKLGNGKIRTYHTFIGPEGLPSNKDSLFFLSGEVLSSWNECLEFMNRHKDPAGNTRTQDSDDDSYQGLEDKLNLIESGSTASASTHSAQNHENFVQVPITNFEEPESIWNLKDLMKDQGTKESSEEKSIDGQDDKSSGRKPVEMKVGSEQSDGENSTDSERDVTPIQNQNLVSAVGSSSTSRTKFETDRSHFQKHKSVQEPGHRRKKNKSDKKTNWKENLPLNNKGKEKKWSPGRLSEREPSSSAGTEGNDKSDEDKQKNLPVVQRENLNEGGDELHRSNKRARKNAQRRREKLRNTKKKREDWYRKRADKRLKVQGGVRKPASRRRPLKEASECGDTASRATTDSDMLISILYRSFMERRRSRRRAG</sequence>
<comment type="caution">
    <text evidence="2">The sequence shown here is derived from an EMBL/GenBank/DDBJ whole genome shotgun (WGS) entry which is preliminary data.</text>
</comment>
<reference evidence="2 3" key="1">
    <citation type="submission" date="2024-09" db="EMBL/GenBank/DDBJ databases">
        <title>Chromosome-scale assembly of Riccia fluitans.</title>
        <authorList>
            <person name="Paukszto L."/>
            <person name="Sawicki J."/>
            <person name="Karawczyk K."/>
            <person name="Piernik-Szablinska J."/>
            <person name="Szczecinska M."/>
            <person name="Mazdziarz M."/>
        </authorList>
    </citation>
    <scope>NUCLEOTIDE SEQUENCE [LARGE SCALE GENOMIC DNA]</scope>
    <source>
        <strain evidence="2">Rf_01</strain>
        <tissue evidence="2">Aerial parts of the thallus</tissue>
    </source>
</reference>
<protein>
    <submittedName>
        <fullName evidence="2">Uncharacterized protein</fullName>
    </submittedName>
</protein>
<gene>
    <name evidence="2" type="ORF">R1flu_000174</name>
</gene>
<keyword evidence="3" id="KW-1185">Reference proteome</keyword>